<evidence type="ECO:0000256" key="1">
    <source>
        <dbReference type="SAM" id="Phobius"/>
    </source>
</evidence>
<dbReference type="AlphaFoldDB" id="A0AAW2UA07"/>
<sequence length="75" mass="8554">MRDCSRRIEVVESTKEGGLRYGAWLREPRGVSLGQWLGVKVRFWVTVGWGWGSGGIAKLFWPLWGVIFSVLEGMR</sequence>
<feature type="transmembrane region" description="Helical" evidence="1">
    <location>
        <begin position="49"/>
        <end position="71"/>
    </location>
</feature>
<comment type="caution">
    <text evidence="2">The sequence shown here is derived from an EMBL/GenBank/DDBJ whole genome shotgun (WGS) entry which is preliminary data.</text>
</comment>
<gene>
    <name evidence="2" type="ORF">Sradi_1525400</name>
</gene>
<evidence type="ECO:0000313" key="2">
    <source>
        <dbReference type="EMBL" id="KAL0413237.1"/>
    </source>
</evidence>
<keyword evidence="1" id="KW-1133">Transmembrane helix</keyword>
<proteinExistence type="predicted"/>
<protein>
    <submittedName>
        <fullName evidence="2">Uncharacterized protein</fullName>
    </submittedName>
</protein>
<name>A0AAW2UA07_SESRA</name>
<keyword evidence="1" id="KW-0472">Membrane</keyword>
<reference evidence="2" key="2">
    <citation type="journal article" date="2024" name="Plant">
        <title>Genomic evolution and insights into agronomic trait innovations of Sesamum species.</title>
        <authorList>
            <person name="Miao H."/>
            <person name="Wang L."/>
            <person name="Qu L."/>
            <person name="Liu H."/>
            <person name="Sun Y."/>
            <person name="Le M."/>
            <person name="Wang Q."/>
            <person name="Wei S."/>
            <person name="Zheng Y."/>
            <person name="Lin W."/>
            <person name="Duan Y."/>
            <person name="Cao H."/>
            <person name="Xiong S."/>
            <person name="Wang X."/>
            <person name="Wei L."/>
            <person name="Li C."/>
            <person name="Ma Q."/>
            <person name="Ju M."/>
            <person name="Zhao R."/>
            <person name="Li G."/>
            <person name="Mu C."/>
            <person name="Tian Q."/>
            <person name="Mei H."/>
            <person name="Zhang T."/>
            <person name="Gao T."/>
            <person name="Zhang H."/>
        </authorList>
    </citation>
    <scope>NUCLEOTIDE SEQUENCE</scope>
    <source>
        <tissue evidence="2">Leaf</tissue>
    </source>
</reference>
<reference evidence="2" key="1">
    <citation type="submission" date="2020-06" db="EMBL/GenBank/DDBJ databases">
        <authorList>
            <person name="Li T."/>
            <person name="Hu X."/>
            <person name="Zhang T."/>
            <person name="Song X."/>
            <person name="Zhang H."/>
            <person name="Dai N."/>
            <person name="Sheng W."/>
            <person name="Hou X."/>
            <person name="Wei L."/>
        </authorList>
    </citation>
    <scope>NUCLEOTIDE SEQUENCE</scope>
    <source>
        <strain evidence="2">G02</strain>
        <tissue evidence="2">Leaf</tissue>
    </source>
</reference>
<accession>A0AAW2UA07</accession>
<keyword evidence="1" id="KW-0812">Transmembrane</keyword>
<dbReference type="EMBL" id="JACGWJ010000006">
    <property type="protein sequence ID" value="KAL0413237.1"/>
    <property type="molecule type" value="Genomic_DNA"/>
</dbReference>
<organism evidence="2">
    <name type="scientific">Sesamum radiatum</name>
    <name type="common">Black benniseed</name>
    <dbReference type="NCBI Taxonomy" id="300843"/>
    <lineage>
        <taxon>Eukaryota</taxon>
        <taxon>Viridiplantae</taxon>
        <taxon>Streptophyta</taxon>
        <taxon>Embryophyta</taxon>
        <taxon>Tracheophyta</taxon>
        <taxon>Spermatophyta</taxon>
        <taxon>Magnoliopsida</taxon>
        <taxon>eudicotyledons</taxon>
        <taxon>Gunneridae</taxon>
        <taxon>Pentapetalae</taxon>
        <taxon>asterids</taxon>
        <taxon>lamiids</taxon>
        <taxon>Lamiales</taxon>
        <taxon>Pedaliaceae</taxon>
        <taxon>Sesamum</taxon>
    </lineage>
</organism>